<accession>A0ABX1JIU1</accession>
<comment type="caution">
    <text evidence="2">The sequence shown here is derived from an EMBL/GenBank/DDBJ whole genome shotgun (WGS) entry which is preliminary data.</text>
</comment>
<dbReference type="PANTHER" id="PTHR22855">
    <property type="entry name" value="ACETYL, PROPIONYL, PYRUVATE, AND GLUTACONYL CARBOXYLASE-RELATED"/>
    <property type="match status" value="1"/>
</dbReference>
<keyword evidence="1" id="KW-0812">Transmembrane</keyword>
<keyword evidence="1" id="KW-1133">Transmembrane helix</keyword>
<keyword evidence="1" id="KW-0472">Membrane</keyword>
<keyword evidence="3" id="KW-1185">Reference proteome</keyword>
<feature type="non-terminal residue" evidence="2">
    <location>
        <position position="1"/>
    </location>
</feature>
<sequence>AFRAPVRAQYEAQGNPYYATARLWDDGIIDPADPRTVLGLALEVCALAPLAGSSFGLFRM</sequence>
<protein>
    <submittedName>
        <fullName evidence="2">Methylcrotonoyl-CoA carboxylase</fullName>
    </submittedName>
</protein>
<name>A0ABX1JIU1_9MICC</name>
<evidence type="ECO:0000256" key="1">
    <source>
        <dbReference type="SAM" id="Phobius"/>
    </source>
</evidence>
<feature type="transmembrane region" description="Helical" evidence="1">
    <location>
        <begin position="37"/>
        <end position="58"/>
    </location>
</feature>
<dbReference type="SUPFAM" id="SSF52096">
    <property type="entry name" value="ClpP/crotonase"/>
    <property type="match status" value="1"/>
</dbReference>
<reference evidence="2 3" key="1">
    <citation type="submission" date="2020-04" db="EMBL/GenBank/DDBJ databases">
        <authorList>
            <person name="Liu S."/>
        </authorList>
    </citation>
    <scope>NUCLEOTIDE SEQUENCE [LARGE SCALE GENOMIC DNA]</scope>
    <source>
        <strain evidence="2 3">CGMCC 1.15091</strain>
    </source>
</reference>
<dbReference type="Gene3D" id="3.90.226.10">
    <property type="entry name" value="2-enoyl-CoA Hydratase, Chain A, domain 1"/>
    <property type="match status" value="1"/>
</dbReference>
<evidence type="ECO:0000313" key="3">
    <source>
        <dbReference type="Proteomes" id="UP000523795"/>
    </source>
</evidence>
<proteinExistence type="predicted"/>
<evidence type="ECO:0000313" key="2">
    <source>
        <dbReference type="EMBL" id="NKX49053.1"/>
    </source>
</evidence>
<dbReference type="InterPro" id="IPR029045">
    <property type="entry name" value="ClpP/crotonase-like_dom_sf"/>
</dbReference>
<gene>
    <name evidence="2" type="ORF">HER39_00315</name>
</gene>
<dbReference type="EMBL" id="JAAZSR010000002">
    <property type="protein sequence ID" value="NKX49053.1"/>
    <property type="molecule type" value="Genomic_DNA"/>
</dbReference>
<dbReference type="PANTHER" id="PTHR22855:SF13">
    <property type="entry name" value="METHYLCROTONOYL-COA CARBOXYLASE BETA CHAIN, MITOCHONDRIAL"/>
    <property type="match status" value="1"/>
</dbReference>
<dbReference type="InterPro" id="IPR045190">
    <property type="entry name" value="MCCB/AccD1-like"/>
</dbReference>
<dbReference type="Proteomes" id="UP000523795">
    <property type="component" value="Unassembled WGS sequence"/>
</dbReference>
<organism evidence="2 3">
    <name type="scientific">Arthrobacter deserti</name>
    <dbReference type="NCBI Taxonomy" id="1742687"/>
    <lineage>
        <taxon>Bacteria</taxon>
        <taxon>Bacillati</taxon>
        <taxon>Actinomycetota</taxon>
        <taxon>Actinomycetes</taxon>
        <taxon>Micrococcales</taxon>
        <taxon>Micrococcaceae</taxon>
        <taxon>Arthrobacter</taxon>
    </lineage>
</organism>